<keyword evidence="10" id="KW-0206">Cytoskeleton</keyword>
<dbReference type="PROSITE" id="PS50105">
    <property type="entry name" value="SAM_DOMAIN"/>
    <property type="match status" value="1"/>
</dbReference>
<feature type="compositionally biased region" description="Pro residues" evidence="17">
    <location>
        <begin position="65"/>
        <end position="74"/>
    </location>
</feature>
<feature type="compositionally biased region" description="Basic and acidic residues" evidence="17">
    <location>
        <begin position="749"/>
        <end position="783"/>
    </location>
</feature>
<dbReference type="GO" id="GO:0031175">
    <property type="term" value="P:neuron projection development"/>
    <property type="evidence" value="ECO:0007669"/>
    <property type="project" value="TreeGrafter"/>
</dbReference>
<evidence type="ECO:0000256" key="4">
    <source>
        <dbReference type="ARBA" id="ARBA00022553"/>
    </source>
</evidence>
<feature type="compositionally biased region" description="Basic and acidic residues" evidence="17">
    <location>
        <begin position="237"/>
        <end position="250"/>
    </location>
</feature>
<feature type="region of interest" description="Disordered" evidence="17">
    <location>
        <begin position="734"/>
        <end position="795"/>
    </location>
</feature>
<dbReference type="PANTHER" id="PTHR16154:SF6">
    <property type="entry name" value="SPINOPHILIN, ISOFORM J"/>
    <property type="match status" value="1"/>
</dbReference>
<dbReference type="InterPro" id="IPR001478">
    <property type="entry name" value="PDZ"/>
</dbReference>
<dbReference type="FunFam" id="2.30.42.10:FF:000010">
    <property type="entry name" value="Neurabin-1 isoform 1"/>
    <property type="match status" value="1"/>
</dbReference>
<dbReference type="InterPro" id="IPR040645">
    <property type="entry name" value="Neurabin-1/2_PDZ"/>
</dbReference>
<dbReference type="SUPFAM" id="SSF50156">
    <property type="entry name" value="PDZ domain-like"/>
    <property type="match status" value="1"/>
</dbReference>
<name>A0A811JQ37_9BILA</name>
<dbReference type="GO" id="GO:0014069">
    <property type="term" value="C:postsynaptic density"/>
    <property type="evidence" value="ECO:0007669"/>
    <property type="project" value="TreeGrafter"/>
</dbReference>
<feature type="domain" description="SAM" evidence="18">
    <location>
        <begin position="887"/>
        <end position="950"/>
    </location>
</feature>
<evidence type="ECO:0000256" key="13">
    <source>
        <dbReference type="ARBA" id="ARBA00076637"/>
    </source>
</evidence>
<evidence type="ECO:0000256" key="8">
    <source>
        <dbReference type="ARBA" id="ARBA00023054"/>
    </source>
</evidence>
<dbReference type="InterPro" id="IPR001660">
    <property type="entry name" value="SAM"/>
</dbReference>
<keyword evidence="21" id="KW-1185">Reference proteome</keyword>
<dbReference type="EMBL" id="CAJFCW020000001">
    <property type="protein sequence ID" value="CAG9077535.1"/>
    <property type="molecule type" value="Genomic_DNA"/>
</dbReference>
<evidence type="ECO:0000256" key="16">
    <source>
        <dbReference type="SAM" id="Coils"/>
    </source>
</evidence>
<dbReference type="SMART" id="SM00228">
    <property type="entry name" value="PDZ"/>
    <property type="match status" value="1"/>
</dbReference>
<feature type="coiled-coil region" evidence="16">
    <location>
        <begin position="588"/>
        <end position="711"/>
    </location>
</feature>
<dbReference type="EMBL" id="CAJFDH010000001">
    <property type="protein sequence ID" value="CAD5205462.1"/>
    <property type="molecule type" value="Genomic_DNA"/>
</dbReference>
<keyword evidence="5" id="KW-0221">Differentiation</keyword>
<evidence type="ECO:0000256" key="5">
    <source>
        <dbReference type="ARBA" id="ARBA00022782"/>
    </source>
</evidence>
<keyword evidence="6" id="KW-0524">Neurogenesis</keyword>
<comment type="subcellular location">
    <subcellularLocation>
        <location evidence="1">Cytoplasm</location>
        <location evidence="1">Cytoskeleton</location>
    </subcellularLocation>
    <subcellularLocation>
        <location evidence="11">Synapse</location>
    </subcellularLocation>
</comment>
<evidence type="ECO:0000256" key="12">
    <source>
        <dbReference type="ARBA" id="ARBA00067399"/>
    </source>
</evidence>
<dbReference type="Proteomes" id="UP000783686">
    <property type="component" value="Unassembled WGS sequence"/>
</dbReference>
<dbReference type="Pfam" id="PF00595">
    <property type="entry name" value="PDZ"/>
    <property type="match status" value="1"/>
</dbReference>
<evidence type="ECO:0000256" key="6">
    <source>
        <dbReference type="ARBA" id="ARBA00022902"/>
    </source>
</evidence>
<evidence type="ECO:0000256" key="3">
    <source>
        <dbReference type="ARBA" id="ARBA00022490"/>
    </source>
</evidence>
<feature type="region of interest" description="Disordered" evidence="17">
    <location>
        <begin position="166"/>
        <end position="221"/>
    </location>
</feature>
<sequence length="972" mass="110327">MLDSPELCGEDARARFSHTKAIFEQLEKHQRELPSFYSPRPVRHLMSSSVHADLADNFGFSSVPKCPPPVPPKPTEVFRRAEEPSTSPTSSANTTTSSAASSPTAMNQSAPTTPIKKEPSSPLSQVQQNFTQLADDLEKITTSSRNDFGTTSGLVKHVASKFQQPEAPFSNSLPRIGTVPSSPKKPNNLYKSTTLDSRRTKEATEMSTSYTAPSVPKPQNCYEPYWRDPSFYKRRFGVESSEKENEERNSSESGDSVPSEPRPSQQSPNTSPTSKISFQFGALEQHREQRPSNTYQPSFLPTNITNTIHSTSAINSTTTLNSTSSTIIEKPSLFLPRTEPNVTLPRNDSNIIETLRGLSPDRELQANKKVSFSTAPIKVFKTHGVDEYDRRNDEVDPYASSAEYELERRLDKMEMFEVEVEKGPEGLGFSIIGMGVGADLGLEKLGIFVKSITPGSVLDRNSRIQVADQIVSVDGISLVGVSQLFAAQTLRQTQQRVKFVIARDPNLEDSEVAELIKNSLAADKNKLAIKERDNDNIYSKVPSESPYSRAAPDSEDDDEAMNRRFRENSLPPPLPPALPPKIVSNSTSEIIQKKIQALEAELQDSQKKADQMEEVLQSTRSHYSQLETKYDQARQMLRNYQERERKLIEVERDQESKLREKDEQYGTMLGQMKERIEELERKLDQNDKNRTDQVENELSRLREQLASVMAREKKHNAVQTNEDTLTKQNVDRFREEVPNKPPPLPPQNERNERVPMEKNERVPMEKEKKPMPKQRHPEAERPVNKGARHAGLTPRSIPLSAAPHVYERFMGGAYYIDEFGEERFMSSSSTCESPIPRISEPTSPAVPQKFLHHQRRMLFSLRKRYVHGDNEFWRENVEAQGLQVLQWNIDEVCQLLIHMGLDKYIPEFSVNQVNGPRFLDLDGGKLKTMGINNHSDRAIIKKKIKTIKQRIERERKLLEKESRQRTIKMSAK</sequence>
<organism evidence="20 21">
    <name type="scientific">Bursaphelenchus okinawaensis</name>
    <dbReference type="NCBI Taxonomy" id="465554"/>
    <lineage>
        <taxon>Eukaryota</taxon>
        <taxon>Metazoa</taxon>
        <taxon>Ecdysozoa</taxon>
        <taxon>Nematoda</taxon>
        <taxon>Chromadorea</taxon>
        <taxon>Rhabditida</taxon>
        <taxon>Tylenchina</taxon>
        <taxon>Tylenchomorpha</taxon>
        <taxon>Aphelenchoidea</taxon>
        <taxon>Aphelenchoididae</taxon>
        <taxon>Bursaphelenchus</taxon>
    </lineage>
</organism>
<feature type="region of interest" description="Disordered" evidence="17">
    <location>
        <begin position="537"/>
        <end position="560"/>
    </location>
</feature>
<evidence type="ECO:0000256" key="11">
    <source>
        <dbReference type="ARBA" id="ARBA00034103"/>
    </source>
</evidence>
<evidence type="ECO:0000256" key="14">
    <source>
        <dbReference type="ARBA" id="ARBA00077125"/>
    </source>
</evidence>
<comment type="caution">
    <text evidence="20">The sequence shown here is derived from an EMBL/GenBank/DDBJ whole genome shotgun (WGS) entry which is preliminary data.</text>
</comment>
<evidence type="ECO:0000256" key="15">
    <source>
        <dbReference type="ARBA" id="ARBA00082439"/>
    </source>
</evidence>
<dbReference type="PROSITE" id="PS50106">
    <property type="entry name" value="PDZ"/>
    <property type="match status" value="1"/>
</dbReference>
<evidence type="ECO:0000256" key="17">
    <source>
        <dbReference type="SAM" id="MobiDB-lite"/>
    </source>
</evidence>
<dbReference type="Pfam" id="PF17817">
    <property type="entry name" value="PDZ_5"/>
    <property type="match status" value="1"/>
</dbReference>
<dbReference type="SMART" id="SM00454">
    <property type="entry name" value="SAM"/>
    <property type="match status" value="1"/>
</dbReference>
<dbReference type="GO" id="GO:0007015">
    <property type="term" value="P:actin filament organization"/>
    <property type="evidence" value="ECO:0007669"/>
    <property type="project" value="TreeGrafter"/>
</dbReference>
<dbReference type="Pfam" id="PF07647">
    <property type="entry name" value="SAM_2"/>
    <property type="match status" value="1"/>
</dbReference>
<dbReference type="InterPro" id="IPR043446">
    <property type="entry name" value="Neurabin-like"/>
</dbReference>
<evidence type="ECO:0000256" key="7">
    <source>
        <dbReference type="ARBA" id="ARBA00023018"/>
    </source>
</evidence>
<dbReference type="Proteomes" id="UP000614601">
    <property type="component" value="Unassembled WGS sequence"/>
</dbReference>
<evidence type="ECO:0000256" key="2">
    <source>
        <dbReference type="ARBA" id="ARBA00022473"/>
    </source>
</evidence>
<protein>
    <recommendedName>
        <fullName evidence="12">Neurabin-1</fullName>
    </recommendedName>
    <alternativeName>
        <fullName evidence="14">Neurabin-I</fullName>
    </alternativeName>
    <alternativeName>
        <fullName evidence="13">Neural tissue-specific F-actin-binding protein I</fullName>
    </alternativeName>
    <alternativeName>
        <fullName evidence="15">Protein phosphatase 1 regulatory subunit 9A</fullName>
    </alternativeName>
</protein>
<evidence type="ECO:0000313" key="21">
    <source>
        <dbReference type="Proteomes" id="UP000614601"/>
    </source>
</evidence>
<evidence type="ECO:0000259" key="19">
    <source>
        <dbReference type="PROSITE" id="PS50106"/>
    </source>
</evidence>
<evidence type="ECO:0000256" key="1">
    <source>
        <dbReference type="ARBA" id="ARBA00004245"/>
    </source>
</evidence>
<dbReference type="PANTHER" id="PTHR16154">
    <property type="entry name" value="NEURABIN"/>
    <property type="match status" value="1"/>
</dbReference>
<feature type="region of interest" description="Disordered" evidence="17">
    <location>
        <begin position="237"/>
        <end position="275"/>
    </location>
</feature>
<dbReference type="GO" id="GO:0019722">
    <property type="term" value="P:calcium-mediated signaling"/>
    <property type="evidence" value="ECO:0007669"/>
    <property type="project" value="TreeGrafter"/>
</dbReference>
<keyword evidence="9" id="KW-0009">Actin-binding</keyword>
<accession>A0A811JQ37</accession>
<dbReference type="SUPFAM" id="SSF47769">
    <property type="entry name" value="SAM/Pointed domain"/>
    <property type="match status" value="1"/>
</dbReference>
<feature type="compositionally biased region" description="Low complexity" evidence="17">
    <location>
        <begin position="251"/>
        <end position="274"/>
    </location>
</feature>
<dbReference type="GO" id="GO:0015629">
    <property type="term" value="C:actin cytoskeleton"/>
    <property type="evidence" value="ECO:0007669"/>
    <property type="project" value="TreeGrafter"/>
</dbReference>
<proteinExistence type="predicted"/>
<evidence type="ECO:0000256" key="9">
    <source>
        <dbReference type="ARBA" id="ARBA00023203"/>
    </source>
</evidence>
<feature type="compositionally biased region" description="Polar residues" evidence="17">
    <location>
        <begin position="169"/>
        <end position="195"/>
    </location>
</feature>
<dbReference type="Gene3D" id="1.10.150.50">
    <property type="entry name" value="Transcription Factor, Ets-1"/>
    <property type="match status" value="1"/>
</dbReference>
<dbReference type="GO" id="GO:0030425">
    <property type="term" value="C:dendrite"/>
    <property type="evidence" value="ECO:0007669"/>
    <property type="project" value="TreeGrafter"/>
</dbReference>
<gene>
    <name evidence="20" type="ORF">BOKJ2_LOCUS146</name>
</gene>
<feature type="region of interest" description="Disordered" evidence="17">
    <location>
        <begin position="60"/>
        <end position="126"/>
    </location>
</feature>
<dbReference type="InterPro" id="IPR036034">
    <property type="entry name" value="PDZ_sf"/>
</dbReference>
<evidence type="ECO:0000256" key="10">
    <source>
        <dbReference type="ARBA" id="ARBA00023212"/>
    </source>
</evidence>
<keyword evidence="8 16" id="KW-0175">Coiled coil</keyword>
<dbReference type="AlphaFoldDB" id="A0A811JQ37"/>
<evidence type="ECO:0000259" key="18">
    <source>
        <dbReference type="PROSITE" id="PS50105"/>
    </source>
</evidence>
<dbReference type="GO" id="GO:0051015">
    <property type="term" value="F:actin filament binding"/>
    <property type="evidence" value="ECO:0007669"/>
    <property type="project" value="TreeGrafter"/>
</dbReference>
<reference evidence="20" key="1">
    <citation type="submission" date="2020-09" db="EMBL/GenBank/DDBJ databases">
        <authorList>
            <person name="Kikuchi T."/>
        </authorList>
    </citation>
    <scope>NUCLEOTIDE SEQUENCE</scope>
    <source>
        <strain evidence="20">SH1</strain>
    </source>
</reference>
<dbReference type="InterPro" id="IPR013761">
    <property type="entry name" value="SAM/pointed_sf"/>
</dbReference>
<evidence type="ECO:0000313" key="20">
    <source>
        <dbReference type="EMBL" id="CAD5205462.1"/>
    </source>
</evidence>
<dbReference type="OrthoDB" id="62701at2759"/>
<dbReference type="FunFam" id="1.10.150.50:FF:000008">
    <property type="entry name" value="Neurabin-1 isoform 1-like protein"/>
    <property type="match status" value="1"/>
</dbReference>
<keyword evidence="3" id="KW-0963">Cytoplasm</keyword>
<feature type="compositionally biased region" description="Low complexity" evidence="17">
    <location>
        <begin position="84"/>
        <end position="105"/>
    </location>
</feature>
<feature type="domain" description="PDZ" evidence="19">
    <location>
        <begin position="417"/>
        <end position="505"/>
    </location>
</feature>
<dbReference type="Gene3D" id="2.30.42.10">
    <property type="match status" value="1"/>
</dbReference>
<keyword evidence="2" id="KW-0217">Developmental protein</keyword>
<dbReference type="GO" id="GO:0005737">
    <property type="term" value="C:cytoplasm"/>
    <property type="evidence" value="ECO:0007669"/>
    <property type="project" value="TreeGrafter"/>
</dbReference>
<keyword evidence="4" id="KW-0597">Phosphoprotein</keyword>
<keyword evidence="7" id="KW-0770">Synapse</keyword>